<feature type="transmembrane region" description="Helical" evidence="1">
    <location>
        <begin position="20"/>
        <end position="40"/>
    </location>
</feature>
<name>A0A0G0NAJ1_9BACT</name>
<protein>
    <submittedName>
        <fullName evidence="2">Uncharacterized protein</fullName>
    </submittedName>
</protein>
<organism evidence="2 3">
    <name type="scientific">Candidatus Wolfebacteria bacterium GW2011_GWC2_39_22</name>
    <dbReference type="NCBI Taxonomy" id="1619013"/>
    <lineage>
        <taxon>Bacteria</taxon>
        <taxon>Candidatus Wolfeibacteriota</taxon>
    </lineage>
</organism>
<accession>A0A0G0NAJ1</accession>
<sequence length="241" mass="26745">MLQTYSVDQLEYAARKSAAWLTVAGIFGVLVSYYCGFFTGKLDARIGGGLIVYLLLVIMVTHFSEAREKAKFGHISGAVMEVVEGEVVGYHQGPLLYKFSELGERTLVPFSIERMTVTRMMAVAWMPGLITTYTVVITVGPNPHHLQEYYEGACHGVEFITGKVLGTFILQSASQEWPFPEISARTQKGEGVYTLTSSMRDLLAKELRSHGLLLYHASDCSVGVWPFLESKKGCVRKSELM</sequence>
<evidence type="ECO:0000313" key="3">
    <source>
        <dbReference type="Proteomes" id="UP000034665"/>
    </source>
</evidence>
<dbReference type="AlphaFoldDB" id="A0A0G0NAJ1"/>
<evidence type="ECO:0000256" key="1">
    <source>
        <dbReference type="SAM" id="Phobius"/>
    </source>
</evidence>
<dbReference type="EMBL" id="LBWR01000001">
    <property type="protein sequence ID" value="KKR12493.1"/>
    <property type="molecule type" value="Genomic_DNA"/>
</dbReference>
<proteinExistence type="predicted"/>
<evidence type="ECO:0000313" key="2">
    <source>
        <dbReference type="EMBL" id="KKR12493.1"/>
    </source>
</evidence>
<reference evidence="2 3" key="1">
    <citation type="journal article" date="2015" name="Nature">
        <title>rRNA introns, odd ribosomes, and small enigmatic genomes across a large radiation of phyla.</title>
        <authorList>
            <person name="Brown C.T."/>
            <person name="Hug L.A."/>
            <person name="Thomas B.C."/>
            <person name="Sharon I."/>
            <person name="Castelle C.J."/>
            <person name="Singh A."/>
            <person name="Wilkins M.J."/>
            <person name="Williams K.H."/>
            <person name="Banfield J.F."/>
        </authorList>
    </citation>
    <scope>NUCLEOTIDE SEQUENCE [LARGE SCALE GENOMIC DNA]</scope>
</reference>
<comment type="caution">
    <text evidence="2">The sequence shown here is derived from an EMBL/GenBank/DDBJ whole genome shotgun (WGS) entry which is preliminary data.</text>
</comment>
<gene>
    <name evidence="2" type="ORF">UT41_C0001G0037</name>
</gene>
<keyword evidence="1" id="KW-1133">Transmembrane helix</keyword>
<keyword evidence="1" id="KW-0472">Membrane</keyword>
<feature type="transmembrane region" description="Helical" evidence="1">
    <location>
        <begin position="46"/>
        <end position="64"/>
    </location>
</feature>
<keyword evidence="1" id="KW-0812">Transmembrane</keyword>
<dbReference type="Proteomes" id="UP000034665">
    <property type="component" value="Unassembled WGS sequence"/>
</dbReference>